<dbReference type="PIRSF" id="PIRSF000654">
    <property type="entry name" value="Integrin-linked_kinase"/>
    <property type="match status" value="1"/>
</dbReference>
<feature type="domain" description="Protein kinase" evidence="9">
    <location>
        <begin position="21"/>
        <end position="272"/>
    </location>
</feature>
<comment type="similarity">
    <text evidence="1">Belongs to the protein kinase superfamily. STE Ser/Thr protein kinase family. STE20 subfamily.</text>
</comment>
<evidence type="ECO:0000256" key="3">
    <source>
        <dbReference type="ARBA" id="ARBA00022679"/>
    </source>
</evidence>
<dbReference type="GO" id="GO:0005524">
    <property type="term" value="F:ATP binding"/>
    <property type="evidence" value="ECO:0007669"/>
    <property type="project" value="UniProtKB-KW"/>
</dbReference>
<accession>A0AAV7JN68</accession>
<dbReference type="AlphaFoldDB" id="A0AAV7JN68"/>
<reference evidence="10 11" key="1">
    <citation type="journal article" date="2023" name="BMC Biol.">
        <title>The compact genome of the sponge Oopsacas minuta (Hexactinellida) is lacking key metazoan core genes.</title>
        <authorList>
            <person name="Santini S."/>
            <person name="Schenkelaars Q."/>
            <person name="Jourda C."/>
            <person name="Duchesne M."/>
            <person name="Belahbib H."/>
            <person name="Rocher C."/>
            <person name="Selva M."/>
            <person name="Riesgo A."/>
            <person name="Vervoort M."/>
            <person name="Leys S.P."/>
            <person name="Kodjabachian L."/>
            <person name="Le Bivic A."/>
            <person name="Borchiellini C."/>
            <person name="Claverie J.M."/>
            <person name="Renard E."/>
        </authorList>
    </citation>
    <scope>NUCLEOTIDE SEQUENCE [LARGE SCALE GENOMIC DNA]</scope>
    <source>
        <strain evidence="10">SPO-2</strain>
    </source>
</reference>
<keyword evidence="2" id="KW-0723">Serine/threonine-protein kinase</keyword>
<evidence type="ECO:0000256" key="7">
    <source>
        <dbReference type="ARBA" id="ARBA00047899"/>
    </source>
</evidence>
<organism evidence="10 11">
    <name type="scientific">Oopsacas minuta</name>
    <dbReference type="NCBI Taxonomy" id="111878"/>
    <lineage>
        <taxon>Eukaryota</taxon>
        <taxon>Metazoa</taxon>
        <taxon>Porifera</taxon>
        <taxon>Hexactinellida</taxon>
        <taxon>Hexasterophora</taxon>
        <taxon>Lyssacinosida</taxon>
        <taxon>Leucopsacidae</taxon>
        <taxon>Oopsacas</taxon>
    </lineage>
</organism>
<keyword evidence="4" id="KW-0547">Nucleotide-binding</keyword>
<dbReference type="PANTHER" id="PTHR48012:SF10">
    <property type="entry name" value="FI20177P1"/>
    <property type="match status" value="1"/>
</dbReference>
<dbReference type="Proteomes" id="UP001165289">
    <property type="component" value="Unassembled WGS sequence"/>
</dbReference>
<evidence type="ECO:0000256" key="8">
    <source>
        <dbReference type="ARBA" id="ARBA00048679"/>
    </source>
</evidence>
<dbReference type="EMBL" id="JAKMXF010000311">
    <property type="protein sequence ID" value="KAI6650398.1"/>
    <property type="molecule type" value="Genomic_DNA"/>
</dbReference>
<sequence>MSTVIRNENAVKSRRFALDKYRLIKQIGQGGCGKVYLAKNIVNSEQCAIKRICTQTAIANKYLADEISTMKAVKHIPGVVRYIDSFKKQETTNIVMEHINGWNLQSIVENLELEERVIATLCKSILKSLQQVHELQIIHRDIKCGNIMLTNDGETKLIDFGYATYCPEGGHVRSGKIGSMFWMAPEISQRKPYNEKSDIWSFGIMVMEMFLGDPPYYSTDETNEFIVNRLAQGDIPIVDSMSSELQEFVQRCLAISPEDRPSAEELLNDKFLDSAIPLTDVSHSVAQNEDRLK</sequence>
<dbReference type="SMART" id="SM00220">
    <property type="entry name" value="S_TKc"/>
    <property type="match status" value="1"/>
</dbReference>
<protein>
    <submittedName>
        <fullName evidence="10">STE/STE20/PAKA protein kinase</fullName>
    </submittedName>
</protein>
<proteinExistence type="inferred from homology"/>
<evidence type="ECO:0000256" key="5">
    <source>
        <dbReference type="ARBA" id="ARBA00022777"/>
    </source>
</evidence>
<comment type="caution">
    <text evidence="10">The sequence shown here is derived from an EMBL/GenBank/DDBJ whole genome shotgun (WGS) entry which is preliminary data.</text>
</comment>
<dbReference type="InterPro" id="IPR000719">
    <property type="entry name" value="Prot_kinase_dom"/>
</dbReference>
<dbReference type="SUPFAM" id="SSF56112">
    <property type="entry name" value="Protein kinase-like (PK-like)"/>
    <property type="match status" value="1"/>
</dbReference>
<evidence type="ECO:0000313" key="11">
    <source>
        <dbReference type="Proteomes" id="UP001165289"/>
    </source>
</evidence>
<gene>
    <name evidence="10" type="ORF">LOD99_5835</name>
</gene>
<evidence type="ECO:0000259" key="9">
    <source>
        <dbReference type="PROSITE" id="PS50011"/>
    </source>
</evidence>
<dbReference type="PROSITE" id="PS00108">
    <property type="entry name" value="PROTEIN_KINASE_ST"/>
    <property type="match status" value="1"/>
</dbReference>
<dbReference type="Gene3D" id="1.10.510.10">
    <property type="entry name" value="Transferase(Phosphotransferase) domain 1"/>
    <property type="match status" value="1"/>
</dbReference>
<dbReference type="GO" id="GO:0004674">
    <property type="term" value="F:protein serine/threonine kinase activity"/>
    <property type="evidence" value="ECO:0007669"/>
    <property type="project" value="UniProtKB-KW"/>
</dbReference>
<keyword evidence="6" id="KW-0067">ATP-binding</keyword>
<dbReference type="InterPro" id="IPR050629">
    <property type="entry name" value="STE20/SPS1-PAK"/>
</dbReference>
<dbReference type="Pfam" id="PF00069">
    <property type="entry name" value="Pkinase"/>
    <property type="match status" value="1"/>
</dbReference>
<comment type="catalytic activity">
    <reaction evidence="7">
        <text>L-threonyl-[protein] + ATP = O-phospho-L-threonyl-[protein] + ADP + H(+)</text>
        <dbReference type="Rhea" id="RHEA:46608"/>
        <dbReference type="Rhea" id="RHEA-COMP:11060"/>
        <dbReference type="Rhea" id="RHEA-COMP:11605"/>
        <dbReference type="ChEBI" id="CHEBI:15378"/>
        <dbReference type="ChEBI" id="CHEBI:30013"/>
        <dbReference type="ChEBI" id="CHEBI:30616"/>
        <dbReference type="ChEBI" id="CHEBI:61977"/>
        <dbReference type="ChEBI" id="CHEBI:456216"/>
        <dbReference type="EC" id="2.7.11.1"/>
    </reaction>
</comment>
<dbReference type="InterPro" id="IPR008271">
    <property type="entry name" value="Ser/Thr_kinase_AS"/>
</dbReference>
<dbReference type="PANTHER" id="PTHR48012">
    <property type="entry name" value="STERILE20-LIKE KINASE, ISOFORM B-RELATED"/>
    <property type="match status" value="1"/>
</dbReference>
<evidence type="ECO:0000256" key="1">
    <source>
        <dbReference type="ARBA" id="ARBA00008874"/>
    </source>
</evidence>
<evidence type="ECO:0000256" key="4">
    <source>
        <dbReference type="ARBA" id="ARBA00022741"/>
    </source>
</evidence>
<dbReference type="GO" id="GO:0005737">
    <property type="term" value="C:cytoplasm"/>
    <property type="evidence" value="ECO:0007669"/>
    <property type="project" value="TreeGrafter"/>
</dbReference>
<comment type="catalytic activity">
    <reaction evidence="8">
        <text>L-seryl-[protein] + ATP = O-phospho-L-seryl-[protein] + ADP + H(+)</text>
        <dbReference type="Rhea" id="RHEA:17989"/>
        <dbReference type="Rhea" id="RHEA-COMP:9863"/>
        <dbReference type="Rhea" id="RHEA-COMP:11604"/>
        <dbReference type="ChEBI" id="CHEBI:15378"/>
        <dbReference type="ChEBI" id="CHEBI:29999"/>
        <dbReference type="ChEBI" id="CHEBI:30616"/>
        <dbReference type="ChEBI" id="CHEBI:83421"/>
        <dbReference type="ChEBI" id="CHEBI:456216"/>
        <dbReference type="EC" id="2.7.11.1"/>
    </reaction>
</comment>
<keyword evidence="3" id="KW-0808">Transferase</keyword>
<dbReference type="PROSITE" id="PS50011">
    <property type="entry name" value="PROTEIN_KINASE_DOM"/>
    <property type="match status" value="1"/>
</dbReference>
<evidence type="ECO:0000256" key="2">
    <source>
        <dbReference type="ARBA" id="ARBA00022527"/>
    </source>
</evidence>
<name>A0AAV7JN68_9METZ</name>
<evidence type="ECO:0000313" key="10">
    <source>
        <dbReference type="EMBL" id="KAI6650398.1"/>
    </source>
</evidence>
<dbReference type="InterPro" id="IPR011009">
    <property type="entry name" value="Kinase-like_dom_sf"/>
</dbReference>
<evidence type="ECO:0000256" key="6">
    <source>
        <dbReference type="ARBA" id="ARBA00022840"/>
    </source>
</evidence>
<keyword evidence="11" id="KW-1185">Reference proteome</keyword>
<keyword evidence="5 10" id="KW-0418">Kinase</keyword>